<proteinExistence type="predicted"/>
<dbReference type="GeneID" id="25908731"/>
<feature type="compositionally biased region" description="Polar residues" evidence="1">
    <location>
        <begin position="60"/>
        <end position="70"/>
    </location>
</feature>
<evidence type="ECO:0008006" key="4">
    <source>
        <dbReference type="Google" id="ProtNLM"/>
    </source>
</evidence>
<dbReference type="AlphaFoldDB" id="A0A0L0FS04"/>
<protein>
    <recommendedName>
        <fullName evidence="4">SWIM-type domain-containing protein</fullName>
    </recommendedName>
</protein>
<dbReference type="EMBL" id="KQ242317">
    <property type="protein sequence ID" value="KNC79381.1"/>
    <property type="molecule type" value="Genomic_DNA"/>
</dbReference>
<evidence type="ECO:0000313" key="2">
    <source>
        <dbReference type="EMBL" id="KNC79381.1"/>
    </source>
</evidence>
<keyword evidence="3" id="KW-1185">Reference proteome</keyword>
<feature type="region of interest" description="Disordered" evidence="1">
    <location>
        <begin position="50"/>
        <end position="70"/>
    </location>
</feature>
<reference evidence="2 3" key="1">
    <citation type="submission" date="2011-02" db="EMBL/GenBank/DDBJ databases">
        <title>The Genome Sequence of Sphaeroforma arctica JP610.</title>
        <authorList>
            <consortium name="The Broad Institute Genome Sequencing Platform"/>
            <person name="Russ C."/>
            <person name="Cuomo C."/>
            <person name="Young S.K."/>
            <person name="Zeng Q."/>
            <person name="Gargeya S."/>
            <person name="Alvarado L."/>
            <person name="Berlin A."/>
            <person name="Chapman S.B."/>
            <person name="Chen Z."/>
            <person name="Freedman E."/>
            <person name="Gellesch M."/>
            <person name="Goldberg J."/>
            <person name="Griggs A."/>
            <person name="Gujja S."/>
            <person name="Heilman E."/>
            <person name="Heiman D."/>
            <person name="Howarth C."/>
            <person name="Mehta T."/>
            <person name="Neiman D."/>
            <person name="Pearson M."/>
            <person name="Roberts A."/>
            <person name="Saif S."/>
            <person name="Shea T."/>
            <person name="Shenoy N."/>
            <person name="Sisk P."/>
            <person name="Stolte C."/>
            <person name="Sykes S."/>
            <person name="White J."/>
            <person name="Yandava C."/>
            <person name="Burger G."/>
            <person name="Gray M.W."/>
            <person name="Holland P.W.H."/>
            <person name="King N."/>
            <person name="Lang F.B.F."/>
            <person name="Roger A.J."/>
            <person name="Ruiz-Trillo I."/>
            <person name="Haas B."/>
            <person name="Nusbaum C."/>
            <person name="Birren B."/>
        </authorList>
    </citation>
    <scope>NUCLEOTIDE SEQUENCE [LARGE SCALE GENOMIC DNA]</scope>
    <source>
        <strain evidence="2 3">JP610</strain>
    </source>
</reference>
<evidence type="ECO:0000313" key="3">
    <source>
        <dbReference type="Proteomes" id="UP000054560"/>
    </source>
</evidence>
<name>A0A0L0FS04_9EUKA</name>
<gene>
    <name evidence="2" type="ORF">SARC_08227</name>
</gene>
<dbReference type="Proteomes" id="UP000054560">
    <property type="component" value="Unassembled WGS sequence"/>
</dbReference>
<dbReference type="RefSeq" id="XP_014153283.1">
    <property type="nucleotide sequence ID" value="XM_014297808.1"/>
</dbReference>
<sequence>MPLGWRLTQRLKQEDDQVLEGYCACSLDAGRRCVHVAALVWAIQQATWGKLSSDEDDLSTSKPSKWNVSSGNHNDDIEKFLTTIIVKKPRTAFSKQDQLIAAVYGTRVSDIMATRP</sequence>
<accession>A0A0L0FS04</accession>
<evidence type="ECO:0000256" key="1">
    <source>
        <dbReference type="SAM" id="MobiDB-lite"/>
    </source>
</evidence>
<organism evidence="2 3">
    <name type="scientific">Sphaeroforma arctica JP610</name>
    <dbReference type="NCBI Taxonomy" id="667725"/>
    <lineage>
        <taxon>Eukaryota</taxon>
        <taxon>Ichthyosporea</taxon>
        <taxon>Ichthyophonida</taxon>
        <taxon>Sphaeroforma</taxon>
    </lineage>
</organism>